<dbReference type="PANTHER" id="PTHR43031:SF1">
    <property type="entry name" value="PYRIDINE NUCLEOTIDE-DISULPHIDE OXIDOREDUCTASE"/>
    <property type="match status" value="1"/>
</dbReference>
<evidence type="ECO:0000313" key="3">
    <source>
        <dbReference type="Proteomes" id="UP001494902"/>
    </source>
</evidence>
<dbReference type="Gene3D" id="3.40.250.10">
    <property type="entry name" value="Rhodanese-like domain"/>
    <property type="match status" value="1"/>
</dbReference>
<proteinExistence type="predicted"/>
<dbReference type="InterPro" id="IPR036873">
    <property type="entry name" value="Rhodanese-like_dom_sf"/>
</dbReference>
<dbReference type="InterPro" id="IPR050229">
    <property type="entry name" value="GlpE_sulfurtransferase"/>
</dbReference>
<dbReference type="PANTHER" id="PTHR43031">
    <property type="entry name" value="FAD-DEPENDENT OXIDOREDUCTASE"/>
    <property type="match status" value="1"/>
</dbReference>
<gene>
    <name evidence="2" type="ORF">WIS52_06945</name>
</gene>
<protein>
    <submittedName>
        <fullName evidence="2">Rhodanese-like domain-containing protein</fullName>
    </submittedName>
</protein>
<organism evidence="2 3">
    <name type="scientific">Pseudonocardia nematodicida</name>
    <dbReference type="NCBI Taxonomy" id="1206997"/>
    <lineage>
        <taxon>Bacteria</taxon>
        <taxon>Bacillati</taxon>
        <taxon>Actinomycetota</taxon>
        <taxon>Actinomycetes</taxon>
        <taxon>Pseudonocardiales</taxon>
        <taxon>Pseudonocardiaceae</taxon>
        <taxon>Pseudonocardia</taxon>
    </lineage>
</organism>
<dbReference type="InterPro" id="IPR001763">
    <property type="entry name" value="Rhodanese-like_dom"/>
</dbReference>
<evidence type="ECO:0000259" key="1">
    <source>
        <dbReference type="PROSITE" id="PS50206"/>
    </source>
</evidence>
<dbReference type="Pfam" id="PF00581">
    <property type="entry name" value="Rhodanese"/>
    <property type="match status" value="1"/>
</dbReference>
<sequence length="105" mass="10986">MRGDAAWAHGRLPGALHMPAATIRSRAATEIDPDARVVVHCWGPGCNGATKAALALAELGYDVREMIGGFEYWVREGLPVDTAGGRVARTPDDLTVVPAAAGCEC</sequence>
<dbReference type="EMBL" id="JBEDNQ010000002">
    <property type="protein sequence ID" value="MEQ3550206.1"/>
    <property type="molecule type" value="Genomic_DNA"/>
</dbReference>
<keyword evidence="3" id="KW-1185">Reference proteome</keyword>
<dbReference type="SUPFAM" id="SSF52821">
    <property type="entry name" value="Rhodanese/Cell cycle control phosphatase"/>
    <property type="match status" value="1"/>
</dbReference>
<dbReference type="PROSITE" id="PS50206">
    <property type="entry name" value="RHODANESE_3"/>
    <property type="match status" value="1"/>
</dbReference>
<comment type="caution">
    <text evidence="2">The sequence shown here is derived from an EMBL/GenBank/DDBJ whole genome shotgun (WGS) entry which is preliminary data.</text>
</comment>
<name>A0ABV1K7S2_9PSEU</name>
<dbReference type="Proteomes" id="UP001494902">
    <property type="component" value="Unassembled WGS sequence"/>
</dbReference>
<accession>A0ABV1K7S2</accession>
<feature type="domain" description="Rhodanese" evidence="1">
    <location>
        <begin position="2"/>
        <end position="82"/>
    </location>
</feature>
<evidence type="ECO:0000313" key="2">
    <source>
        <dbReference type="EMBL" id="MEQ3550206.1"/>
    </source>
</evidence>
<dbReference type="RefSeq" id="WP_349297286.1">
    <property type="nucleotide sequence ID" value="NZ_JBEDNQ010000002.1"/>
</dbReference>
<reference evidence="2 3" key="1">
    <citation type="submission" date="2024-03" db="EMBL/GenBank/DDBJ databases">
        <title>Draft genome sequence of Pseudonocardia nematodicida JCM 31783.</title>
        <authorList>
            <person name="Butdee W."/>
            <person name="Duangmal K."/>
        </authorList>
    </citation>
    <scope>NUCLEOTIDE SEQUENCE [LARGE SCALE GENOMIC DNA]</scope>
    <source>
        <strain evidence="2 3">JCM 31783</strain>
    </source>
</reference>